<dbReference type="EMBL" id="JANPWB010000009">
    <property type="protein sequence ID" value="KAJ1157893.1"/>
    <property type="molecule type" value="Genomic_DNA"/>
</dbReference>
<keyword evidence="3" id="KW-1185">Reference proteome</keyword>
<feature type="region of interest" description="Disordered" evidence="1">
    <location>
        <begin position="1"/>
        <end position="56"/>
    </location>
</feature>
<feature type="compositionally biased region" description="Polar residues" evidence="1">
    <location>
        <begin position="26"/>
        <end position="48"/>
    </location>
</feature>
<reference evidence="2" key="1">
    <citation type="journal article" date="2022" name="bioRxiv">
        <title>Sequencing and chromosome-scale assembly of the giantPleurodeles waltlgenome.</title>
        <authorList>
            <person name="Brown T."/>
            <person name="Elewa A."/>
            <person name="Iarovenko S."/>
            <person name="Subramanian E."/>
            <person name="Araus A.J."/>
            <person name="Petzold A."/>
            <person name="Susuki M."/>
            <person name="Suzuki K.-i.T."/>
            <person name="Hayashi T."/>
            <person name="Toyoda A."/>
            <person name="Oliveira C."/>
            <person name="Osipova E."/>
            <person name="Leigh N.D."/>
            <person name="Simon A."/>
            <person name="Yun M.H."/>
        </authorList>
    </citation>
    <scope>NUCLEOTIDE SEQUENCE</scope>
    <source>
        <strain evidence="2">20211129_DDA</strain>
        <tissue evidence="2">Liver</tissue>
    </source>
</reference>
<organism evidence="2 3">
    <name type="scientific">Pleurodeles waltl</name>
    <name type="common">Iberian ribbed newt</name>
    <dbReference type="NCBI Taxonomy" id="8319"/>
    <lineage>
        <taxon>Eukaryota</taxon>
        <taxon>Metazoa</taxon>
        <taxon>Chordata</taxon>
        <taxon>Craniata</taxon>
        <taxon>Vertebrata</taxon>
        <taxon>Euteleostomi</taxon>
        <taxon>Amphibia</taxon>
        <taxon>Batrachia</taxon>
        <taxon>Caudata</taxon>
        <taxon>Salamandroidea</taxon>
        <taxon>Salamandridae</taxon>
        <taxon>Pleurodelinae</taxon>
        <taxon>Pleurodeles</taxon>
    </lineage>
</organism>
<comment type="caution">
    <text evidence="2">The sequence shown here is derived from an EMBL/GenBank/DDBJ whole genome shotgun (WGS) entry which is preliminary data.</text>
</comment>
<feature type="compositionally biased region" description="Polar residues" evidence="1">
    <location>
        <begin position="1"/>
        <end position="19"/>
    </location>
</feature>
<dbReference type="Proteomes" id="UP001066276">
    <property type="component" value="Chromosome 5"/>
</dbReference>
<name>A0AAV7S4F5_PLEWA</name>
<protein>
    <recommendedName>
        <fullName evidence="4">PiggyBac transposable element-derived protein domain-containing protein</fullName>
    </recommendedName>
</protein>
<dbReference type="AlphaFoldDB" id="A0AAV7S4F5"/>
<accession>A0AAV7S4F5</accession>
<sequence>MEGQSTFKKIGGPSTSNKSGVVCGTRKSSVLCSTNGLGNPSSREQTGTLDLEFGDQDDDEDMYDEYVLDLDQGELDTKELFNDESSPSTSKDMIKNPLVEEMLSPYNIRHPRSSEWLCMEHVGNFIKKWITNPLEDARNLLRTECPRPVIDDKVSNSPNLDPELTTFHFKMERDPREGMEGVPETLSRLSSERSWSPGKVNR</sequence>
<evidence type="ECO:0008006" key="4">
    <source>
        <dbReference type="Google" id="ProtNLM"/>
    </source>
</evidence>
<evidence type="ECO:0000313" key="2">
    <source>
        <dbReference type="EMBL" id="KAJ1157893.1"/>
    </source>
</evidence>
<evidence type="ECO:0000256" key="1">
    <source>
        <dbReference type="SAM" id="MobiDB-lite"/>
    </source>
</evidence>
<feature type="region of interest" description="Disordered" evidence="1">
    <location>
        <begin position="172"/>
        <end position="202"/>
    </location>
</feature>
<evidence type="ECO:0000313" key="3">
    <source>
        <dbReference type="Proteomes" id="UP001066276"/>
    </source>
</evidence>
<proteinExistence type="predicted"/>
<gene>
    <name evidence="2" type="ORF">NDU88_010590</name>
</gene>